<evidence type="ECO:0000259" key="7">
    <source>
        <dbReference type="Pfam" id="PF04042"/>
    </source>
</evidence>
<keyword evidence="3" id="KW-0235">DNA replication</keyword>
<dbReference type="InterPro" id="IPR016266">
    <property type="entry name" value="POLE2"/>
</dbReference>
<dbReference type="PANTHER" id="PTHR12708:SF0">
    <property type="entry name" value="DNA POLYMERASE EPSILON SUBUNIT 2"/>
    <property type="match status" value="1"/>
</dbReference>
<dbReference type="Gene3D" id="3.60.21.60">
    <property type="match status" value="1"/>
</dbReference>
<evidence type="ECO:0000256" key="6">
    <source>
        <dbReference type="ARBA" id="ARBA00032930"/>
    </source>
</evidence>
<evidence type="ECO:0000256" key="1">
    <source>
        <dbReference type="ARBA" id="ARBA00004123"/>
    </source>
</evidence>
<keyword evidence="10" id="KW-1185">Reference proteome</keyword>
<evidence type="ECO:0000313" key="9">
    <source>
        <dbReference type="EnsemblMetazoa" id="XP_028143974.1"/>
    </source>
</evidence>
<reference evidence="11" key="1">
    <citation type="submission" date="2025-04" db="UniProtKB">
        <authorList>
            <consortium name="RefSeq"/>
        </authorList>
    </citation>
    <scope>IDENTIFICATION</scope>
    <source>
        <tissue evidence="11">Whole insect</tissue>
    </source>
</reference>
<evidence type="ECO:0000259" key="8">
    <source>
        <dbReference type="Pfam" id="PF12213"/>
    </source>
</evidence>
<protein>
    <recommendedName>
        <fullName evidence="6">DNA polymerase II subunit 2</fullName>
    </recommendedName>
</protein>
<dbReference type="Pfam" id="PF12213">
    <property type="entry name" value="Dpoe2NT"/>
    <property type="match status" value="1"/>
</dbReference>
<evidence type="ECO:0000313" key="10">
    <source>
        <dbReference type="Proteomes" id="UP001652700"/>
    </source>
</evidence>
<dbReference type="EnsemblMetazoa" id="XM_028288173.2">
    <property type="protein sequence ID" value="XP_028143974.1"/>
    <property type="gene ID" value="LOC114337662"/>
</dbReference>
<dbReference type="CTD" id="136029154"/>
<dbReference type="InParanoid" id="A0A6P7G4L9"/>
<name>A0A6P7G4L9_DIAVI</name>
<dbReference type="PANTHER" id="PTHR12708">
    <property type="entry name" value="DNA POLYMERASE EPSILON SUBUNIT B"/>
    <property type="match status" value="1"/>
</dbReference>
<feature type="domain" description="DNA polymerase alpha/delta/epsilon subunit B" evidence="7">
    <location>
        <begin position="278"/>
        <end position="432"/>
    </location>
</feature>
<gene>
    <name evidence="11" type="primary">LOC114337662</name>
</gene>
<feature type="domain" description="DNA polymerase epsilon subunit B N-terminal" evidence="8">
    <location>
        <begin position="3"/>
        <end position="79"/>
    </location>
</feature>
<evidence type="ECO:0000256" key="3">
    <source>
        <dbReference type="ARBA" id="ARBA00022705"/>
    </source>
</evidence>
<comment type="subcellular location">
    <subcellularLocation>
        <location evidence="1">Nucleus</location>
    </subcellularLocation>
</comment>
<dbReference type="Gene3D" id="1.10.8.60">
    <property type="match status" value="1"/>
</dbReference>
<reference evidence="9" key="2">
    <citation type="submission" date="2025-05" db="UniProtKB">
        <authorList>
            <consortium name="EnsemblMetazoa"/>
        </authorList>
    </citation>
    <scope>IDENTIFICATION</scope>
</reference>
<dbReference type="KEGG" id="dvv:114337662"/>
<organism evidence="11">
    <name type="scientific">Diabrotica virgifera virgifera</name>
    <name type="common">western corn rootworm</name>
    <dbReference type="NCBI Taxonomy" id="50390"/>
    <lineage>
        <taxon>Eukaryota</taxon>
        <taxon>Metazoa</taxon>
        <taxon>Ecdysozoa</taxon>
        <taxon>Arthropoda</taxon>
        <taxon>Hexapoda</taxon>
        <taxon>Insecta</taxon>
        <taxon>Pterygota</taxon>
        <taxon>Neoptera</taxon>
        <taxon>Endopterygota</taxon>
        <taxon>Coleoptera</taxon>
        <taxon>Polyphaga</taxon>
        <taxon>Cucujiformia</taxon>
        <taxon>Chrysomeloidea</taxon>
        <taxon>Chrysomelidae</taxon>
        <taxon>Galerucinae</taxon>
        <taxon>Diabroticina</taxon>
        <taxon>Diabroticites</taxon>
        <taxon>Diabrotica</taxon>
    </lineage>
</organism>
<dbReference type="AlphaFoldDB" id="A0A6P7G4L9"/>
<dbReference type="GO" id="GO:0006261">
    <property type="term" value="P:DNA-templated DNA replication"/>
    <property type="evidence" value="ECO:0007669"/>
    <property type="project" value="InterPro"/>
</dbReference>
<dbReference type="Proteomes" id="UP001652700">
    <property type="component" value="Unplaced"/>
</dbReference>
<dbReference type="GeneID" id="114337662"/>
<keyword evidence="4" id="KW-0238">DNA-binding</keyword>
<dbReference type="Pfam" id="PF04042">
    <property type="entry name" value="DNA_pol_E_B"/>
    <property type="match status" value="1"/>
</dbReference>
<evidence type="ECO:0000256" key="2">
    <source>
        <dbReference type="ARBA" id="ARBA00009560"/>
    </source>
</evidence>
<dbReference type="GO" id="GO:0003677">
    <property type="term" value="F:DNA binding"/>
    <property type="evidence" value="ECO:0007669"/>
    <property type="project" value="UniProtKB-KW"/>
</dbReference>
<proteinExistence type="inferred from homology"/>
<evidence type="ECO:0000256" key="5">
    <source>
        <dbReference type="ARBA" id="ARBA00023242"/>
    </source>
</evidence>
<dbReference type="InterPro" id="IPR024639">
    <property type="entry name" value="DNA_pol_e_bsu_N"/>
</dbReference>
<sequence>MADEKIKKKLQNAFKLSGFSVRREFCELILQTFVAEGVDLADNSTFDTNLNSMCNSLESQCSFEKSIELEHIKKAIKSCFYSGCDTNESIFNIISAFDFPKLSYNPDRKQYYVEQRKSVILPDADVKAKLFLERYTTVLQRTRRNFHLKGDIQLQTVDYLLTISTVTLDRVLILGALFQVSEGKWHLEDPTGMVELNLQHAKFHIGFFSENTLVLVNGCYEDRILLVSSIVLPPGEDYKGSRPVFGNINYFGGLSNLQLRESASLKQYMTQNKNKFMLFFSDVWLDYPQVFEKLEQLFNGFEEYPPLAFIFMGNFMSNSHGSENMDVLKKLFKRLGELIFKFPNVSQESQFIFVPGLTDPCLTHIVPRFALPDYVTTDFKKLLPKATFTTNPCRIQYCTREIVVFRADLMPKFLQGTLHKPKKEELSESVFKIMKSDEIAFEAKKDLLISNFGESYLKKHRRERMVYACSNRIREIFRLLISYRKLMNTSVPFKDLLHPRKFDNVVAADRIIAGYDYVKKTFKSPSLAMHLGTSLKSFCDELTQLILKESVGFKCNSSDESRQWLHNIMTFKLLIEARWNSELASLANKDLQEKKWTKPLLLPLVEDIKKLRDRTMKLIDCKQKFSRNEDDLNTYKLLVQCVLALLIIFNKRRIGDVQCLKINSYTTDNRSN</sequence>
<keyword evidence="5" id="KW-0539">Nucleus</keyword>
<evidence type="ECO:0000313" key="11">
    <source>
        <dbReference type="RefSeq" id="XP_028143974.1"/>
    </source>
</evidence>
<evidence type="ECO:0000256" key="4">
    <source>
        <dbReference type="ARBA" id="ARBA00023125"/>
    </source>
</evidence>
<dbReference type="InterPro" id="IPR007185">
    <property type="entry name" value="DNA_pol_a/d/e_bsu"/>
</dbReference>
<comment type="similarity">
    <text evidence="2">Belongs to the DNA polymerase epsilon subunit B family.</text>
</comment>
<dbReference type="GO" id="GO:0008622">
    <property type="term" value="C:epsilon DNA polymerase complex"/>
    <property type="evidence" value="ECO:0007669"/>
    <property type="project" value="InterPro"/>
</dbReference>
<dbReference type="RefSeq" id="XP_028143974.1">
    <property type="nucleotide sequence ID" value="XM_028288173.1"/>
</dbReference>
<dbReference type="OrthoDB" id="10254730at2759"/>
<dbReference type="FunCoup" id="A0A6P7G4L9">
    <property type="interactions" value="813"/>
</dbReference>
<dbReference type="GO" id="GO:0042276">
    <property type="term" value="P:error-prone translesion synthesis"/>
    <property type="evidence" value="ECO:0007669"/>
    <property type="project" value="TreeGrafter"/>
</dbReference>
<accession>A0A6P7G4L9</accession>